<dbReference type="Gene3D" id="3.40.50.720">
    <property type="entry name" value="NAD(P)-binding Rossmann-like Domain"/>
    <property type="match status" value="1"/>
</dbReference>
<evidence type="ECO:0000256" key="3">
    <source>
        <dbReference type="SAM" id="MobiDB-lite"/>
    </source>
</evidence>
<feature type="compositionally biased region" description="Basic and acidic residues" evidence="3">
    <location>
        <begin position="372"/>
        <end position="384"/>
    </location>
</feature>
<dbReference type="Pfam" id="PF00106">
    <property type="entry name" value="adh_short"/>
    <property type="match status" value="1"/>
</dbReference>
<evidence type="ECO:0000256" key="2">
    <source>
        <dbReference type="ARBA" id="ARBA00023002"/>
    </source>
</evidence>
<dbReference type="AlphaFoldDB" id="A0AA40DD17"/>
<dbReference type="GO" id="GO:0016491">
    <property type="term" value="F:oxidoreductase activity"/>
    <property type="evidence" value="ECO:0007669"/>
    <property type="project" value="UniProtKB-KW"/>
</dbReference>
<evidence type="ECO:0000256" key="4">
    <source>
        <dbReference type="SAM" id="Phobius"/>
    </source>
</evidence>
<dbReference type="InterPro" id="IPR036291">
    <property type="entry name" value="NAD(P)-bd_dom_sf"/>
</dbReference>
<dbReference type="EMBL" id="JAULSY010000014">
    <property type="protein sequence ID" value="KAK0672224.1"/>
    <property type="molecule type" value="Genomic_DNA"/>
</dbReference>
<dbReference type="Proteomes" id="UP001174997">
    <property type="component" value="Unassembled WGS sequence"/>
</dbReference>
<reference evidence="5" key="1">
    <citation type="submission" date="2023-06" db="EMBL/GenBank/DDBJ databases">
        <title>Genome-scale phylogeny and comparative genomics of the fungal order Sordariales.</title>
        <authorList>
            <consortium name="Lawrence Berkeley National Laboratory"/>
            <person name="Hensen N."/>
            <person name="Bonometti L."/>
            <person name="Westerberg I."/>
            <person name="Brannstrom I.O."/>
            <person name="Guillou S."/>
            <person name="Cros-Aarteil S."/>
            <person name="Calhoun S."/>
            <person name="Haridas S."/>
            <person name="Kuo A."/>
            <person name="Mondo S."/>
            <person name="Pangilinan J."/>
            <person name="Riley R."/>
            <person name="Labutti K."/>
            <person name="Andreopoulos B."/>
            <person name="Lipzen A."/>
            <person name="Chen C."/>
            <person name="Yanf M."/>
            <person name="Daum C."/>
            <person name="Ng V."/>
            <person name="Clum A."/>
            <person name="Steindorff A."/>
            <person name="Ohm R."/>
            <person name="Martin F."/>
            <person name="Silar P."/>
            <person name="Natvig D."/>
            <person name="Lalanne C."/>
            <person name="Gautier V."/>
            <person name="Ament-Velasquez S.L."/>
            <person name="Kruys A."/>
            <person name="Hutchinson M.I."/>
            <person name="Powell A.J."/>
            <person name="Barry K."/>
            <person name="Miller A.N."/>
            <person name="Grigoriev I.V."/>
            <person name="Debuchy R."/>
            <person name="Gladieux P."/>
            <person name="Thoren M.H."/>
            <person name="Johannesson H."/>
        </authorList>
    </citation>
    <scope>NUCLEOTIDE SEQUENCE</scope>
    <source>
        <strain evidence="5">CBS 307.81</strain>
    </source>
</reference>
<evidence type="ECO:0000313" key="6">
    <source>
        <dbReference type="Proteomes" id="UP001174997"/>
    </source>
</evidence>
<keyword evidence="2" id="KW-0560">Oxidoreductase</keyword>
<accession>A0AA40DD17</accession>
<sequence length="414" mass="46846">MPLPFLASLYFDGLPPWFPDPLVALKYTTAATTLALTKWYTSGRSNPSERKLHGRVVIMTGGTSGIGAKTAFQLASRGAQLCLLTRQPPNDPFLVDYIDDLRSRTKNQLIYAEQVDLTSLHSIRQFATKWIDNAPPRRLDMIVLCAATLTTPGHKRSETEEGIETEWMVNYLANFHLLGILSPAIKAQPFDRDVRIIIPTCSSYIGAPKLEPGDVTDQEKYWSPKVAYARSKLALMVFAKTYQKHLDAYKRPDQLPMNARVVIVDPGFARTVGMRRWLTRGSLLGLLFYVVFYFFAWMLLKSPNMAAQSILFAAMDGGLLRGPGGKFIKECMEVDFARKDVEDEEVAKKLWEESDKLIEKTEKASAMRRAREKREREEREKVEEIESLVETIKKGKKAKEGGKKKKTTTEKSAK</sequence>
<keyword evidence="6" id="KW-1185">Reference proteome</keyword>
<evidence type="ECO:0008006" key="7">
    <source>
        <dbReference type="Google" id="ProtNLM"/>
    </source>
</evidence>
<keyword evidence="4" id="KW-0472">Membrane</keyword>
<feature type="transmembrane region" description="Helical" evidence="4">
    <location>
        <begin position="283"/>
        <end position="300"/>
    </location>
</feature>
<feature type="region of interest" description="Disordered" evidence="3">
    <location>
        <begin position="362"/>
        <end position="414"/>
    </location>
</feature>
<comment type="caution">
    <text evidence="5">The sequence shown here is derived from an EMBL/GenBank/DDBJ whole genome shotgun (WGS) entry which is preliminary data.</text>
</comment>
<evidence type="ECO:0000256" key="1">
    <source>
        <dbReference type="ARBA" id="ARBA00006484"/>
    </source>
</evidence>
<gene>
    <name evidence="5" type="ORF">QBC41DRAFT_313958</name>
</gene>
<name>A0AA40DD17_9PEZI</name>
<dbReference type="PANTHER" id="PTHR24320:SF285">
    <property type="entry name" value="RETINOL DEHYDROGENASE 14"/>
    <property type="match status" value="1"/>
</dbReference>
<protein>
    <recommendedName>
        <fullName evidence="7">Retinol dehydrogenase 13</fullName>
    </recommendedName>
</protein>
<proteinExistence type="inferred from homology"/>
<keyword evidence="4" id="KW-0812">Transmembrane</keyword>
<feature type="compositionally biased region" description="Basic residues" evidence="3">
    <location>
        <begin position="394"/>
        <end position="406"/>
    </location>
</feature>
<dbReference type="PANTHER" id="PTHR24320">
    <property type="entry name" value="RETINOL DEHYDROGENASE"/>
    <property type="match status" value="1"/>
</dbReference>
<evidence type="ECO:0000313" key="5">
    <source>
        <dbReference type="EMBL" id="KAK0672224.1"/>
    </source>
</evidence>
<dbReference type="InterPro" id="IPR002347">
    <property type="entry name" value="SDR_fam"/>
</dbReference>
<comment type="similarity">
    <text evidence="1">Belongs to the short-chain dehydrogenases/reductases (SDR) family.</text>
</comment>
<keyword evidence="4" id="KW-1133">Transmembrane helix</keyword>
<organism evidence="5 6">
    <name type="scientific">Cercophora samala</name>
    <dbReference type="NCBI Taxonomy" id="330535"/>
    <lineage>
        <taxon>Eukaryota</taxon>
        <taxon>Fungi</taxon>
        <taxon>Dikarya</taxon>
        <taxon>Ascomycota</taxon>
        <taxon>Pezizomycotina</taxon>
        <taxon>Sordariomycetes</taxon>
        <taxon>Sordariomycetidae</taxon>
        <taxon>Sordariales</taxon>
        <taxon>Lasiosphaeriaceae</taxon>
        <taxon>Cercophora</taxon>
    </lineage>
</organism>
<dbReference type="SUPFAM" id="SSF51735">
    <property type="entry name" value="NAD(P)-binding Rossmann-fold domains"/>
    <property type="match status" value="1"/>
</dbReference>